<dbReference type="PANTHER" id="PTHR43004">
    <property type="entry name" value="TRK SYSTEM POTASSIUM UPTAKE PROTEIN"/>
    <property type="match status" value="1"/>
</dbReference>
<evidence type="ECO:0000256" key="3">
    <source>
        <dbReference type="ARBA" id="ARBA00022827"/>
    </source>
</evidence>
<keyword evidence="5" id="KW-0560">Oxidoreductase</keyword>
<accession>A4X431</accession>
<gene>
    <name evidence="5" type="ordered locus">Strop_1161</name>
</gene>
<dbReference type="PANTHER" id="PTHR43004:SF19">
    <property type="entry name" value="BINDING MONOOXYGENASE, PUTATIVE (JCVI)-RELATED"/>
    <property type="match status" value="1"/>
</dbReference>
<dbReference type="Pfam" id="PF01494">
    <property type="entry name" value="FAD_binding_3"/>
    <property type="match status" value="1"/>
</dbReference>
<sequence>MPRAQVLIVGAGPTGLVLAAELTRLGVEIRIIDKHVSPLELTKSAALHARTLEHFRDLGVAERILAEGQRVDVLTLRTSYRDRLSVDFRVLDDTGYPHMVDIPQNRTEHILIGHLAQLGVPLHRSATLVDLTPAGSEVTARVTTPDGGAETITAQWVVGCDGAVTRRWPGAVDVRLLTPAWQVAQATSARVPVILDRGRTARDLYGSGAVAYLIRPDRHLGYVGPPDRDRIERFLSTVLLDDPAVPTARQGVRHGAPGGQR</sequence>
<dbReference type="STRING" id="369723.Strop_1161"/>
<evidence type="ECO:0000313" key="5">
    <source>
        <dbReference type="EMBL" id="ABP53631.1"/>
    </source>
</evidence>
<evidence type="ECO:0000313" key="6">
    <source>
        <dbReference type="Proteomes" id="UP000000235"/>
    </source>
</evidence>
<dbReference type="InterPro" id="IPR036188">
    <property type="entry name" value="FAD/NAD-bd_sf"/>
</dbReference>
<proteinExistence type="predicted"/>
<dbReference type="EMBL" id="CP000667">
    <property type="protein sequence ID" value="ABP53631.1"/>
    <property type="molecule type" value="Genomic_DNA"/>
</dbReference>
<feature type="domain" description="FAD-binding" evidence="4">
    <location>
        <begin position="4"/>
        <end position="164"/>
    </location>
</feature>
<protein>
    <submittedName>
        <fullName evidence="5">Monooxygenase, FAD-binding</fullName>
    </submittedName>
</protein>
<dbReference type="InterPro" id="IPR050641">
    <property type="entry name" value="RIFMO-like"/>
</dbReference>
<evidence type="ECO:0000256" key="2">
    <source>
        <dbReference type="ARBA" id="ARBA00022630"/>
    </source>
</evidence>
<dbReference type="SUPFAM" id="SSF51905">
    <property type="entry name" value="FAD/NAD(P)-binding domain"/>
    <property type="match status" value="1"/>
</dbReference>
<comment type="cofactor">
    <cofactor evidence="1">
        <name>FAD</name>
        <dbReference type="ChEBI" id="CHEBI:57692"/>
    </cofactor>
</comment>
<name>A4X431_SALTO</name>
<dbReference type="PRINTS" id="PR00420">
    <property type="entry name" value="RNGMNOXGNASE"/>
</dbReference>
<keyword evidence="5" id="KW-0503">Monooxygenase</keyword>
<dbReference type="InterPro" id="IPR002938">
    <property type="entry name" value="FAD-bd"/>
</dbReference>
<dbReference type="Gene3D" id="3.50.50.60">
    <property type="entry name" value="FAD/NAD(P)-binding domain"/>
    <property type="match status" value="1"/>
</dbReference>
<keyword evidence="2" id="KW-0285">Flavoprotein</keyword>
<dbReference type="GO" id="GO:0071949">
    <property type="term" value="F:FAD binding"/>
    <property type="evidence" value="ECO:0007669"/>
    <property type="project" value="InterPro"/>
</dbReference>
<evidence type="ECO:0000256" key="1">
    <source>
        <dbReference type="ARBA" id="ARBA00001974"/>
    </source>
</evidence>
<evidence type="ECO:0000259" key="4">
    <source>
        <dbReference type="Pfam" id="PF01494"/>
    </source>
</evidence>
<dbReference type="KEGG" id="stp:Strop_1161"/>
<dbReference type="HOGENOM" id="CLU_1065142_0_0_11"/>
<dbReference type="GO" id="GO:0016709">
    <property type="term" value="F:oxidoreductase activity, acting on paired donors, with incorporation or reduction of molecular oxygen, NAD(P)H as one donor, and incorporation of one atom of oxygen"/>
    <property type="evidence" value="ECO:0007669"/>
    <property type="project" value="UniProtKB-ARBA"/>
</dbReference>
<dbReference type="PATRIC" id="fig|369723.5.peg.1183"/>
<dbReference type="eggNOG" id="COG0654">
    <property type="taxonomic scope" value="Bacteria"/>
</dbReference>
<reference evidence="6" key="1">
    <citation type="journal article" date="2007" name="Proc. Natl. Acad. Sci. U.S.A.">
        <title>Genome sequencing reveals complex secondary metabolome in the marine actinomycete Salinispora tropica.</title>
        <authorList>
            <person name="Udwary D.W."/>
            <person name="Zeigler L."/>
            <person name="Asolkar R.N."/>
            <person name="Singan V."/>
            <person name="Lapidus A."/>
            <person name="Fenical W."/>
            <person name="Jensen P.R."/>
            <person name="Moore B.S."/>
        </authorList>
    </citation>
    <scope>NUCLEOTIDE SEQUENCE [LARGE SCALE GENOMIC DNA]</scope>
    <source>
        <strain evidence="6">ATCC BAA-916 / DSM 44818 / CNB-440</strain>
    </source>
</reference>
<dbReference type="AlphaFoldDB" id="A4X431"/>
<organism evidence="5 6">
    <name type="scientific">Salinispora tropica (strain ATCC BAA-916 / DSM 44818 / JCM 13857 / NBRC 105044 / CNB-440)</name>
    <dbReference type="NCBI Taxonomy" id="369723"/>
    <lineage>
        <taxon>Bacteria</taxon>
        <taxon>Bacillati</taxon>
        <taxon>Actinomycetota</taxon>
        <taxon>Actinomycetes</taxon>
        <taxon>Micromonosporales</taxon>
        <taxon>Micromonosporaceae</taxon>
        <taxon>Salinispora</taxon>
    </lineage>
</organism>
<keyword evidence="6" id="KW-1185">Reference proteome</keyword>
<dbReference type="Proteomes" id="UP000000235">
    <property type="component" value="Chromosome"/>
</dbReference>
<keyword evidence="3" id="KW-0274">FAD</keyword>